<reference evidence="2" key="1">
    <citation type="submission" date="2022-08" db="EMBL/GenBank/DDBJ databases">
        <title>Genomic Encyclopedia of Type Strains, Phase III (KMG-III): the genomes of soil and plant-associated and newly described type strains.</title>
        <authorList>
            <person name="Whitman W."/>
        </authorList>
    </citation>
    <scope>NUCLEOTIDE SEQUENCE</scope>
    <source>
        <strain evidence="2">HMT 1</strain>
    </source>
</reference>
<dbReference type="Gene3D" id="2.40.360.20">
    <property type="match status" value="1"/>
</dbReference>
<dbReference type="RefSeq" id="WP_259056353.1">
    <property type="nucleotide sequence ID" value="NZ_JANUCT010000015.1"/>
</dbReference>
<sequence length="235" mass="26359">MMQQRFLGLALLFLAGVLLAACQQAGDSAYLPLVDYRVHTYDVRVSQGDNTQQQRQVVEITGPHEADGQTIYLRNIGGRYQQALTREADGVYLIGDIPAQTLRLFDEPALLMPAEPAVGDTWQGLDYSRLLEWRKHALEHADKSLHKPINMQFECVATDETVNTPAGRFHDVLRIEGTGEGRFELGAVRDLNRITIAVTHWYAPGVGLIKSERRESSDTGLLIAGEEKRVLQRYE</sequence>
<feature type="signal peptide" evidence="1">
    <location>
        <begin position="1"/>
        <end position="20"/>
    </location>
</feature>
<proteinExistence type="predicted"/>
<comment type="caution">
    <text evidence="2">The sequence shown here is derived from an EMBL/GenBank/DDBJ whole genome shotgun (WGS) entry which is preliminary data.</text>
</comment>
<evidence type="ECO:0000313" key="3">
    <source>
        <dbReference type="Proteomes" id="UP001204445"/>
    </source>
</evidence>
<name>A0AAE3HMJ2_9GAMM</name>
<keyword evidence="1" id="KW-0732">Signal</keyword>
<dbReference type="EMBL" id="JANUCT010000015">
    <property type="protein sequence ID" value="MCS3904098.1"/>
    <property type="molecule type" value="Genomic_DNA"/>
</dbReference>
<gene>
    <name evidence="2" type="ORF">J2T55_002131</name>
</gene>
<dbReference type="Proteomes" id="UP001204445">
    <property type="component" value="Unassembled WGS sequence"/>
</dbReference>
<dbReference type="PROSITE" id="PS51257">
    <property type="entry name" value="PROKAR_LIPOPROTEIN"/>
    <property type="match status" value="1"/>
</dbReference>
<evidence type="ECO:0000313" key="2">
    <source>
        <dbReference type="EMBL" id="MCS3904098.1"/>
    </source>
</evidence>
<evidence type="ECO:0000256" key="1">
    <source>
        <dbReference type="SAM" id="SignalP"/>
    </source>
</evidence>
<keyword evidence="3" id="KW-1185">Reference proteome</keyword>
<accession>A0AAE3HMJ2</accession>
<evidence type="ECO:0008006" key="4">
    <source>
        <dbReference type="Google" id="ProtNLM"/>
    </source>
</evidence>
<dbReference type="AlphaFoldDB" id="A0AAE3HMJ2"/>
<protein>
    <recommendedName>
        <fullName evidence="4">DUF3108 domain-containing protein</fullName>
    </recommendedName>
</protein>
<feature type="chain" id="PRO_5042027495" description="DUF3108 domain-containing protein" evidence="1">
    <location>
        <begin position="21"/>
        <end position="235"/>
    </location>
</feature>
<organism evidence="2 3">
    <name type="scientific">Methylohalomonas lacus</name>
    <dbReference type="NCBI Taxonomy" id="398773"/>
    <lineage>
        <taxon>Bacteria</taxon>
        <taxon>Pseudomonadati</taxon>
        <taxon>Pseudomonadota</taxon>
        <taxon>Gammaproteobacteria</taxon>
        <taxon>Methylohalomonadales</taxon>
        <taxon>Methylohalomonadaceae</taxon>
        <taxon>Methylohalomonas</taxon>
    </lineage>
</organism>